<dbReference type="InterPro" id="IPR002347">
    <property type="entry name" value="SDR_fam"/>
</dbReference>
<dbReference type="Gene3D" id="3.40.50.720">
    <property type="entry name" value="NAD(P)-binding Rossmann-like Domain"/>
    <property type="match status" value="1"/>
</dbReference>
<dbReference type="Pfam" id="PF00106">
    <property type="entry name" value="adh_short"/>
    <property type="match status" value="1"/>
</dbReference>
<dbReference type="EMBL" id="CAFAAJ010000076">
    <property type="protein sequence ID" value="CAB4806822.1"/>
    <property type="molecule type" value="Genomic_DNA"/>
</dbReference>
<comment type="similarity">
    <text evidence="1">Belongs to the short-chain dehydrogenases/reductases (SDR) family.</text>
</comment>
<evidence type="ECO:0000256" key="1">
    <source>
        <dbReference type="ARBA" id="ARBA00006484"/>
    </source>
</evidence>
<dbReference type="PRINTS" id="PR00081">
    <property type="entry name" value="GDHRDH"/>
</dbReference>
<name>A0A6J6YBM7_9ZZZZ</name>
<dbReference type="CDD" id="cd05233">
    <property type="entry name" value="SDR_c"/>
    <property type="match status" value="1"/>
</dbReference>
<proteinExistence type="inferred from homology"/>
<reference evidence="3" key="1">
    <citation type="submission" date="2020-05" db="EMBL/GenBank/DDBJ databases">
        <authorList>
            <person name="Chiriac C."/>
            <person name="Salcher M."/>
            <person name="Ghai R."/>
            <person name="Kavagutti S V."/>
        </authorList>
    </citation>
    <scope>NUCLEOTIDE SEQUENCE</scope>
</reference>
<organism evidence="3">
    <name type="scientific">freshwater metagenome</name>
    <dbReference type="NCBI Taxonomy" id="449393"/>
    <lineage>
        <taxon>unclassified sequences</taxon>
        <taxon>metagenomes</taxon>
        <taxon>ecological metagenomes</taxon>
    </lineage>
</organism>
<dbReference type="PANTHER" id="PTHR43391">
    <property type="entry name" value="RETINOL DEHYDROGENASE-RELATED"/>
    <property type="match status" value="1"/>
</dbReference>
<evidence type="ECO:0000256" key="2">
    <source>
        <dbReference type="ARBA" id="ARBA00023002"/>
    </source>
</evidence>
<accession>A0A6J6YBM7</accession>
<sequence>MDIKDRVAIITGGGGGIGAATGRHWMGLGARMVVLADRNGETARAAAAGCGALGVELDVTDEQAVSALVDRVEREYGPIDIFFSNAGAGVPGNVEAPNEAWQSQWELHVMSHVYAARAVIPAMRARGEGYIVQTASAAGLLAAIGSAPYSVTKAACIKLAETIAIEHGDAGIGVSVLCPQGVNTAMAPQQVGDGGTDGIVEPEYVAEVVTAAIRDGKFLILPHPEVQTYVERKAQDPDRWLTGMRRLRKRSLDLLGGA</sequence>
<dbReference type="AlphaFoldDB" id="A0A6J6YBM7"/>
<dbReference type="InterPro" id="IPR036291">
    <property type="entry name" value="NAD(P)-bd_dom_sf"/>
</dbReference>
<evidence type="ECO:0000313" key="3">
    <source>
        <dbReference type="EMBL" id="CAB4806822.1"/>
    </source>
</evidence>
<keyword evidence="2" id="KW-0560">Oxidoreductase</keyword>
<dbReference type="GO" id="GO:0016491">
    <property type="term" value="F:oxidoreductase activity"/>
    <property type="evidence" value="ECO:0007669"/>
    <property type="project" value="UniProtKB-KW"/>
</dbReference>
<dbReference type="PRINTS" id="PR00080">
    <property type="entry name" value="SDRFAMILY"/>
</dbReference>
<dbReference type="SUPFAM" id="SSF51735">
    <property type="entry name" value="NAD(P)-binding Rossmann-fold domains"/>
    <property type="match status" value="1"/>
</dbReference>
<dbReference type="PANTHER" id="PTHR43391:SF26">
    <property type="entry name" value="BLL7251 PROTEIN"/>
    <property type="match status" value="1"/>
</dbReference>
<gene>
    <name evidence="3" type="ORF">UFOPK3001_01297</name>
</gene>
<protein>
    <submittedName>
        <fullName evidence="3">Unannotated protein</fullName>
    </submittedName>
</protein>